<keyword evidence="4" id="KW-1185">Reference proteome</keyword>
<dbReference type="EMBL" id="CP082781">
    <property type="protein sequence ID" value="UGS28363.1"/>
    <property type="molecule type" value="Genomic_DNA"/>
</dbReference>
<dbReference type="Gene3D" id="2.50.20.20">
    <property type="match status" value="1"/>
</dbReference>
<evidence type="ECO:0000256" key="1">
    <source>
        <dbReference type="SAM" id="MobiDB-lite"/>
    </source>
</evidence>
<dbReference type="PROSITE" id="PS51257">
    <property type="entry name" value="PROKAR_LIPOPROTEIN"/>
    <property type="match status" value="1"/>
</dbReference>
<feature type="region of interest" description="Disordered" evidence="1">
    <location>
        <begin position="24"/>
        <end position="56"/>
    </location>
</feature>
<name>A0ABY3RWB7_9MICO</name>
<evidence type="ECO:0008006" key="5">
    <source>
        <dbReference type="Google" id="ProtNLM"/>
    </source>
</evidence>
<evidence type="ECO:0000313" key="3">
    <source>
        <dbReference type="EMBL" id="UGS28363.1"/>
    </source>
</evidence>
<organism evidence="3 4">
    <name type="scientific">Microbacterium resistens</name>
    <dbReference type="NCBI Taxonomy" id="156977"/>
    <lineage>
        <taxon>Bacteria</taxon>
        <taxon>Bacillati</taxon>
        <taxon>Actinomycetota</taxon>
        <taxon>Actinomycetes</taxon>
        <taxon>Micrococcales</taxon>
        <taxon>Microbacteriaceae</taxon>
        <taxon>Microbacterium</taxon>
    </lineage>
</organism>
<feature type="chain" id="PRO_5045267378" description="Lipoprotein" evidence="2">
    <location>
        <begin position="25"/>
        <end position="243"/>
    </location>
</feature>
<dbReference type="Proteomes" id="UP001199642">
    <property type="component" value="Chromosome"/>
</dbReference>
<keyword evidence="2" id="KW-0732">Signal</keyword>
<proteinExistence type="predicted"/>
<reference evidence="3 4" key="1">
    <citation type="submission" date="2023-01" db="EMBL/GenBank/DDBJ databases">
        <title>Characterization of estradiol degrading bacteria Microbacterium sp. MZT7 and reveal degrading genes through genome analysis.</title>
        <authorList>
            <person name="Hao P."/>
            <person name="Gao Y."/>
        </authorList>
    </citation>
    <scope>NUCLEOTIDE SEQUENCE [LARGE SCALE GENOMIC DNA]</scope>
    <source>
        <strain evidence="3 4">MZT7</strain>
    </source>
</reference>
<accession>A0ABY3RWB7</accession>
<feature type="compositionally biased region" description="Basic and acidic residues" evidence="1">
    <location>
        <begin position="30"/>
        <end position="44"/>
    </location>
</feature>
<evidence type="ECO:0000256" key="2">
    <source>
        <dbReference type="SAM" id="SignalP"/>
    </source>
</evidence>
<feature type="signal peptide" evidence="2">
    <location>
        <begin position="1"/>
        <end position="24"/>
    </location>
</feature>
<dbReference type="RefSeq" id="WP_231821478.1">
    <property type="nucleotide sequence ID" value="NZ_CP082781.1"/>
</dbReference>
<evidence type="ECO:0000313" key="4">
    <source>
        <dbReference type="Proteomes" id="UP001199642"/>
    </source>
</evidence>
<protein>
    <recommendedName>
        <fullName evidence="5">Lipoprotein</fullName>
    </recommendedName>
</protein>
<sequence>MRISKIMAGTALLAALALAGCSTAAPGEGETSKPTETAAEKPAETQKPTAEGDDPFGECVTLKPGDVIESPQFINCTMEQLRASAGYAVKETSDSTVSTMKVNPSDKAYLLEDSIGSVIAIGDTYWVKPVDGEWSEGPSDTSGSGAFLSALGANIGSHDPLFTIVNSTGTLTVKGTQEVQGQEALVLTGTFEQMGEAGEASGEVTLQMTSGYVVLGATTVSGEVTTTLEVTEWNKKQDIQAPM</sequence>
<gene>
    <name evidence="3" type="ORF">K8F61_09505</name>
</gene>